<proteinExistence type="predicted"/>
<reference evidence="1" key="1">
    <citation type="journal article" date="2016" name="Nat. Genet.">
        <title>A high-quality carrot genome assembly provides new insights into carotenoid accumulation and asterid genome evolution.</title>
        <authorList>
            <person name="Iorizzo M."/>
            <person name="Ellison S."/>
            <person name="Senalik D."/>
            <person name="Zeng P."/>
            <person name="Satapoomin P."/>
            <person name="Huang J."/>
            <person name="Bowman M."/>
            <person name="Iovene M."/>
            <person name="Sanseverino W."/>
            <person name="Cavagnaro P."/>
            <person name="Yildiz M."/>
            <person name="Macko-Podgorni A."/>
            <person name="Moranska E."/>
            <person name="Grzebelus E."/>
            <person name="Grzebelus D."/>
            <person name="Ashrafi H."/>
            <person name="Zheng Z."/>
            <person name="Cheng S."/>
            <person name="Spooner D."/>
            <person name="Van Deynze A."/>
            <person name="Simon P."/>
        </authorList>
    </citation>
    <scope>NUCLEOTIDE SEQUENCE</scope>
    <source>
        <tissue evidence="1">Leaf</tissue>
    </source>
</reference>
<dbReference type="Gramene" id="KZN03692">
    <property type="protein sequence ID" value="KZN03692"/>
    <property type="gene ID" value="DCAR_012448"/>
</dbReference>
<protein>
    <submittedName>
        <fullName evidence="1">Uncharacterized protein</fullName>
    </submittedName>
</protein>
<dbReference type="AlphaFoldDB" id="A0A166CF08"/>
<dbReference type="EMBL" id="CP093345">
    <property type="protein sequence ID" value="WOG94802.1"/>
    <property type="molecule type" value="Genomic_DNA"/>
</dbReference>
<keyword evidence="2" id="KW-1185">Reference proteome</keyword>
<reference evidence="1" key="2">
    <citation type="submission" date="2022-03" db="EMBL/GenBank/DDBJ databases">
        <title>Draft title - Genomic analysis of global carrot germplasm unveils the trajectory of domestication and the origin of high carotenoid orange carrot.</title>
        <authorList>
            <person name="Iorizzo M."/>
            <person name="Ellison S."/>
            <person name="Senalik D."/>
            <person name="Macko-Podgorni A."/>
            <person name="Grzebelus D."/>
            <person name="Bostan H."/>
            <person name="Rolling W."/>
            <person name="Curaba J."/>
            <person name="Simon P."/>
        </authorList>
    </citation>
    <scope>NUCLEOTIDE SEQUENCE</scope>
    <source>
        <tissue evidence="1">Leaf</tissue>
    </source>
</reference>
<evidence type="ECO:0000313" key="1">
    <source>
        <dbReference type="EMBL" id="WOG94802.1"/>
    </source>
</evidence>
<sequence>MPWLALPSNDVWKQSALPRFFILSRVPVSDTQHSDIDFRTEEGQREQDEKEYVDPKHRGTNLSI</sequence>
<gene>
    <name evidence="1" type="ORF">DCAR_0314099</name>
</gene>
<accession>A0A166CF08</accession>
<organism evidence="1 2">
    <name type="scientific">Daucus carota subsp. sativus</name>
    <name type="common">Carrot</name>
    <dbReference type="NCBI Taxonomy" id="79200"/>
    <lineage>
        <taxon>Eukaryota</taxon>
        <taxon>Viridiplantae</taxon>
        <taxon>Streptophyta</taxon>
        <taxon>Embryophyta</taxon>
        <taxon>Tracheophyta</taxon>
        <taxon>Spermatophyta</taxon>
        <taxon>Magnoliopsida</taxon>
        <taxon>eudicotyledons</taxon>
        <taxon>Gunneridae</taxon>
        <taxon>Pentapetalae</taxon>
        <taxon>asterids</taxon>
        <taxon>campanulids</taxon>
        <taxon>Apiales</taxon>
        <taxon>Apiaceae</taxon>
        <taxon>Apioideae</taxon>
        <taxon>Scandiceae</taxon>
        <taxon>Daucinae</taxon>
        <taxon>Daucus</taxon>
        <taxon>Daucus sect. Daucus</taxon>
    </lineage>
</organism>
<name>A0A166CF08_DAUCS</name>
<evidence type="ECO:0000313" key="2">
    <source>
        <dbReference type="Proteomes" id="UP000077755"/>
    </source>
</evidence>
<dbReference type="Proteomes" id="UP000077755">
    <property type="component" value="Chromosome 3"/>
</dbReference>